<dbReference type="EMBL" id="KQ085919">
    <property type="protein sequence ID" value="KLO16222.1"/>
    <property type="molecule type" value="Genomic_DNA"/>
</dbReference>
<reference evidence="7 8" key="1">
    <citation type="submission" date="2015-04" db="EMBL/GenBank/DDBJ databases">
        <title>Complete genome sequence of Schizopora paradoxa KUC8140, a cosmopolitan wood degrader in East Asia.</title>
        <authorList>
            <consortium name="DOE Joint Genome Institute"/>
            <person name="Min B."/>
            <person name="Park H."/>
            <person name="Jang Y."/>
            <person name="Kim J.-J."/>
            <person name="Kim K.H."/>
            <person name="Pangilinan J."/>
            <person name="Lipzen A."/>
            <person name="Riley R."/>
            <person name="Grigoriev I.V."/>
            <person name="Spatafora J.W."/>
            <person name="Choi I.-G."/>
        </authorList>
    </citation>
    <scope>NUCLEOTIDE SEQUENCE [LARGE SCALE GENOMIC DNA]</scope>
    <source>
        <strain evidence="7 8">KUC8140</strain>
    </source>
</reference>
<feature type="region of interest" description="Disordered" evidence="5">
    <location>
        <begin position="1"/>
        <end position="31"/>
    </location>
</feature>
<dbReference type="Pfam" id="PF00172">
    <property type="entry name" value="Zn_clus"/>
    <property type="match status" value="1"/>
</dbReference>
<dbReference type="SUPFAM" id="SSF57701">
    <property type="entry name" value="Zn2/Cys6 DNA-binding domain"/>
    <property type="match status" value="1"/>
</dbReference>
<feature type="region of interest" description="Disordered" evidence="5">
    <location>
        <begin position="482"/>
        <end position="510"/>
    </location>
</feature>
<dbReference type="InterPro" id="IPR051127">
    <property type="entry name" value="Fungal_SecMet_Regulators"/>
</dbReference>
<name>A0A0H2RX72_9AGAM</name>
<evidence type="ECO:0000256" key="2">
    <source>
        <dbReference type="ARBA" id="ARBA00023125"/>
    </source>
</evidence>
<dbReference type="PANTHER" id="PTHR47424">
    <property type="entry name" value="REGULATORY PROTEIN GAL4"/>
    <property type="match status" value="1"/>
</dbReference>
<feature type="domain" description="Zn(2)-C6 fungal-type" evidence="6">
    <location>
        <begin position="32"/>
        <end position="62"/>
    </location>
</feature>
<dbReference type="PANTHER" id="PTHR47424:SF3">
    <property type="entry name" value="REGULATORY PROTEIN GAL4"/>
    <property type="match status" value="1"/>
</dbReference>
<dbReference type="GO" id="GO:0008270">
    <property type="term" value="F:zinc ion binding"/>
    <property type="evidence" value="ECO:0007669"/>
    <property type="project" value="InterPro"/>
</dbReference>
<protein>
    <recommendedName>
        <fullName evidence="6">Zn(2)-C6 fungal-type domain-containing protein</fullName>
    </recommendedName>
</protein>
<accession>A0A0H2RX72</accession>
<keyword evidence="2" id="KW-0238">DNA-binding</keyword>
<dbReference type="GO" id="GO:0000981">
    <property type="term" value="F:DNA-binding transcription factor activity, RNA polymerase II-specific"/>
    <property type="evidence" value="ECO:0007669"/>
    <property type="project" value="InterPro"/>
</dbReference>
<feature type="region of interest" description="Disordered" evidence="5">
    <location>
        <begin position="395"/>
        <end position="432"/>
    </location>
</feature>
<evidence type="ECO:0000256" key="4">
    <source>
        <dbReference type="ARBA" id="ARBA00023242"/>
    </source>
</evidence>
<dbReference type="Proteomes" id="UP000053477">
    <property type="component" value="Unassembled WGS sequence"/>
</dbReference>
<dbReference type="AlphaFoldDB" id="A0A0H2RX72"/>
<dbReference type="SMART" id="SM00066">
    <property type="entry name" value="GAL4"/>
    <property type="match status" value="1"/>
</dbReference>
<evidence type="ECO:0000313" key="8">
    <source>
        <dbReference type="Proteomes" id="UP000053477"/>
    </source>
</evidence>
<sequence length="510" mass="55626">MAAQNSTSLSSAYARSHASRTDKPKRARTKHACDECRRSQKRCDGQKPLCARCKANGTTCSYTPHKARNQCVCTGPDVREGHHHEPADVIVFNPDPIGSAAFHTGAFSTLNSSPEQLPAQAGLLTPSPTFATHDETQDLAFYSAGQQSNGYSMPAAQQFMPALQQPHQQFHNTHMQVHVQRNQMYSHRSHSVPNVSTTHTPVAHAPFISPPVISTTLPKYSFDQSPTSESFSSPYTAQDPYFQQHLDDSPASLYDNLMPTVVQEAGTGLNDFAASSQTPTASEANVNHSSYTFYPDNDRPAVLPTSSYEANIADQQFTSVDAHGQRLLHSHLYGAGSVSTSSPPSTQQDFYGSLLFHDDGVQANQMQQPTPSYYNNELVSNQYDLGMQHLHSSPGYQGSPLSQHENFLNSHTPSPNPPATPTDTMHPHSHLHPHVQSHLHHQHSYANDQGNLSIAPTSQLLRWPSSSPVTVHTGTPVLDVHTDAGSAVPSPSTYGTFEYPPGGMHGSWPQ</sequence>
<evidence type="ECO:0000256" key="5">
    <source>
        <dbReference type="SAM" id="MobiDB-lite"/>
    </source>
</evidence>
<gene>
    <name evidence="7" type="ORF">SCHPADRAFT_938120</name>
</gene>
<evidence type="ECO:0000256" key="1">
    <source>
        <dbReference type="ARBA" id="ARBA00023015"/>
    </source>
</evidence>
<dbReference type="OrthoDB" id="2943660at2759"/>
<feature type="compositionally biased region" description="Polar residues" evidence="5">
    <location>
        <begin position="395"/>
        <end position="413"/>
    </location>
</feature>
<keyword evidence="8" id="KW-1185">Reference proteome</keyword>
<keyword evidence="4" id="KW-0539">Nucleus</keyword>
<dbReference type="PROSITE" id="PS50048">
    <property type="entry name" value="ZN2_CY6_FUNGAL_2"/>
    <property type="match status" value="1"/>
</dbReference>
<evidence type="ECO:0000313" key="7">
    <source>
        <dbReference type="EMBL" id="KLO16222.1"/>
    </source>
</evidence>
<dbReference type="InParanoid" id="A0A0H2RX72"/>
<dbReference type="InterPro" id="IPR036864">
    <property type="entry name" value="Zn2-C6_fun-type_DNA-bd_sf"/>
</dbReference>
<dbReference type="PROSITE" id="PS00463">
    <property type="entry name" value="ZN2_CY6_FUNGAL_1"/>
    <property type="match status" value="1"/>
</dbReference>
<keyword evidence="1" id="KW-0805">Transcription regulation</keyword>
<dbReference type="GO" id="GO:0003677">
    <property type="term" value="F:DNA binding"/>
    <property type="evidence" value="ECO:0007669"/>
    <property type="project" value="UniProtKB-KW"/>
</dbReference>
<dbReference type="Gene3D" id="4.10.240.10">
    <property type="entry name" value="Zn(2)-C6 fungal-type DNA-binding domain"/>
    <property type="match status" value="1"/>
</dbReference>
<keyword evidence="3" id="KW-0804">Transcription</keyword>
<organism evidence="7 8">
    <name type="scientific">Schizopora paradoxa</name>
    <dbReference type="NCBI Taxonomy" id="27342"/>
    <lineage>
        <taxon>Eukaryota</taxon>
        <taxon>Fungi</taxon>
        <taxon>Dikarya</taxon>
        <taxon>Basidiomycota</taxon>
        <taxon>Agaricomycotina</taxon>
        <taxon>Agaricomycetes</taxon>
        <taxon>Hymenochaetales</taxon>
        <taxon>Schizoporaceae</taxon>
        <taxon>Schizopora</taxon>
    </lineage>
</organism>
<feature type="compositionally biased region" description="Polar residues" evidence="5">
    <location>
        <begin position="1"/>
        <end position="13"/>
    </location>
</feature>
<dbReference type="CDD" id="cd00067">
    <property type="entry name" value="GAL4"/>
    <property type="match status" value="1"/>
</dbReference>
<dbReference type="InterPro" id="IPR001138">
    <property type="entry name" value="Zn2Cys6_DnaBD"/>
</dbReference>
<evidence type="ECO:0000259" key="6">
    <source>
        <dbReference type="PROSITE" id="PS50048"/>
    </source>
</evidence>
<evidence type="ECO:0000256" key="3">
    <source>
        <dbReference type="ARBA" id="ARBA00023163"/>
    </source>
</evidence>
<proteinExistence type="predicted"/>